<feature type="transmembrane region" description="Helical" evidence="5">
    <location>
        <begin position="161"/>
        <end position="182"/>
    </location>
</feature>
<feature type="transmembrane region" description="Helical" evidence="5">
    <location>
        <begin position="95"/>
        <end position="120"/>
    </location>
</feature>
<protein>
    <submittedName>
        <fullName evidence="7">ABC transporter permease</fullName>
    </submittedName>
</protein>
<comment type="subcellular location">
    <subcellularLocation>
        <location evidence="1">Membrane</location>
        <topology evidence="1">Multi-pass membrane protein</topology>
    </subcellularLocation>
</comment>
<dbReference type="Proteomes" id="UP000694228">
    <property type="component" value="Chromosome"/>
</dbReference>
<dbReference type="GO" id="GO:0140359">
    <property type="term" value="F:ABC-type transporter activity"/>
    <property type="evidence" value="ECO:0007669"/>
    <property type="project" value="InterPro"/>
</dbReference>
<organism evidence="7 8">
    <name type="scientific">Methanospirillum hungatei</name>
    <dbReference type="NCBI Taxonomy" id="2203"/>
    <lineage>
        <taxon>Archaea</taxon>
        <taxon>Methanobacteriati</taxon>
        <taxon>Methanobacteriota</taxon>
        <taxon>Stenosarchaea group</taxon>
        <taxon>Methanomicrobia</taxon>
        <taxon>Methanomicrobiales</taxon>
        <taxon>Methanospirillaceae</taxon>
        <taxon>Methanospirillum</taxon>
    </lineage>
</organism>
<dbReference type="AlphaFoldDB" id="A0A8F5VQ52"/>
<evidence type="ECO:0000256" key="4">
    <source>
        <dbReference type="ARBA" id="ARBA00023136"/>
    </source>
</evidence>
<feature type="transmembrane region" description="Helical" evidence="5">
    <location>
        <begin position="52"/>
        <end position="74"/>
    </location>
</feature>
<evidence type="ECO:0000256" key="1">
    <source>
        <dbReference type="ARBA" id="ARBA00004141"/>
    </source>
</evidence>
<dbReference type="InterPro" id="IPR051784">
    <property type="entry name" value="Nod_factor_ABC_transporter"/>
</dbReference>
<evidence type="ECO:0000256" key="2">
    <source>
        <dbReference type="ARBA" id="ARBA00022692"/>
    </source>
</evidence>
<dbReference type="PROSITE" id="PS51012">
    <property type="entry name" value="ABC_TM2"/>
    <property type="match status" value="1"/>
</dbReference>
<dbReference type="Pfam" id="PF01061">
    <property type="entry name" value="ABC2_membrane"/>
    <property type="match status" value="1"/>
</dbReference>
<feature type="transmembrane region" description="Helical" evidence="5">
    <location>
        <begin position="212"/>
        <end position="236"/>
    </location>
</feature>
<dbReference type="OrthoDB" id="147058at2157"/>
<keyword evidence="4 5" id="KW-0472">Membrane</keyword>
<dbReference type="PANTHER" id="PTHR43229">
    <property type="entry name" value="NODULATION PROTEIN J"/>
    <property type="match status" value="1"/>
</dbReference>
<dbReference type="EMBL" id="CP077107">
    <property type="protein sequence ID" value="QXO95752.1"/>
    <property type="molecule type" value="Genomic_DNA"/>
</dbReference>
<dbReference type="PIRSF" id="PIRSF006648">
    <property type="entry name" value="DrrB"/>
    <property type="match status" value="1"/>
</dbReference>
<reference evidence="7 8" key="1">
    <citation type="submission" date="2021-06" db="EMBL/GenBank/DDBJ databases">
        <title>Complete genome sequence of the secondary alcohol utilizing methanogen Methanospirillum hungatei strain GP1.</title>
        <authorList>
            <person name="Day L.A."/>
            <person name="Costa K.C."/>
        </authorList>
    </citation>
    <scope>NUCLEOTIDE SEQUENCE [LARGE SCALE GENOMIC DNA]</scope>
    <source>
        <strain evidence="7 8">GP1</strain>
    </source>
</reference>
<dbReference type="GO" id="GO:0016020">
    <property type="term" value="C:membrane"/>
    <property type="evidence" value="ECO:0007669"/>
    <property type="project" value="UniProtKB-SubCell"/>
</dbReference>
<feature type="transmembrane region" description="Helical" evidence="5">
    <location>
        <begin position="20"/>
        <end position="40"/>
    </location>
</feature>
<keyword evidence="2 5" id="KW-0812">Transmembrane</keyword>
<evidence type="ECO:0000313" key="7">
    <source>
        <dbReference type="EMBL" id="QXO95752.1"/>
    </source>
</evidence>
<dbReference type="InterPro" id="IPR013525">
    <property type="entry name" value="ABC2_TM"/>
</dbReference>
<keyword evidence="3 5" id="KW-1133">Transmembrane helix</keyword>
<dbReference type="InterPro" id="IPR047817">
    <property type="entry name" value="ABC2_TM_bact-type"/>
</dbReference>
<dbReference type="InterPro" id="IPR000412">
    <property type="entry name" value="ABC_2_transport"/>
</dbReference>
<name>A0A8F5VQ52_METHU</name>
<dbReference type="PANTHER" id="PTHR43229:SF2">
    <property type="entry name" value="NODULATION PROTEIN J"/>
    <property type="match status" value="1"/>
</dbReference>
<gene>
    <name evidence="7" type="ORF">KSK55_04995</name>
</gene>
<proteinExistence type="predicted"/>
<feature type="transmembrane region" description="Helical" evidence="5">
    <location>
        <begin position="132"/>
        <end position="154"/>
    </location>
</feature>
<sequence>MKGVLTYIERDFIRWIRYRVGVISSLVLPAAWLLFVGLALPVQFTGNYLDFITPGILVMTILTAGISSGSLLMFDKMLGFLNKFLAMPVPRESILISKILFITFRGIIQTSIILILATLIGASLLNPVQYGMIYLILFLFGVFIAAFSTTVALYLDDHDSFAAFTAMVTMPLFFTSSALMPYEVMPDWLRMIAQVNPLSYAIDAIRELGTGIIPVVPIFVLTLFAAFIVVISGYVFRRVTV</sequence>
<feature type="domain" description="ABC transmembrane type-2" evidence="6">
    <location>
        <begin position="16"/>
        <end position="239"/>
    </location>
</feature>
<evidence type="ECO:0000256" key="3">
    <source>
        <dbReference type="ARBA" id="ARBA00022989"/>
    </source>
</evidence>
<evidence type="ECO:0000259" key="6">
    <source>
        <dbReference type="PROSITE" id="PS51012"/>
    </source>
</evidence>
<evidence type="ECO:0000256" key="5">
    <source>
        <dbReference type="SAM" id="Phobius"/>
    </source>
</evidence>
<evidence type="ECO:0000313" key="8">
    <source>
        <dbReference type="Proteomes" id="UP000694228"/>
    </source>
</evidence>
<accession>A0A8F5VQ52</accession>